<feature type="compositionally biased region" description="Basic residues" evidence="1">
    <location>
        <begin position="932"/>
        <end position="946"/>
    </location>
</feature>
<comment type="caution">
    <text evidence="2">The sequence shown here is derived from an EMBL/GenBank/DDBJ whole genome shotgun (WGS) entry which is preliminary data.</text>
</comment>
<feature type="compositionally biased region" description="Basic and acidic residues" evidence="1">
    <location>
        <begin position="832"/>
        <end position="841"/>
    </location>
</feature>
<feature type="compositionally biased region" description="Basic and acidic residues" evidence="1">
    <location>
        <begin position="848"/>
        <end position="863"/>
    </location>
</feature>
<dbReference type="EMBL" id="BQKY01000011">
    <property type="protein sequence ID" value="GJN92285.1"/>
    <property type="molecule type" value="Genomic_DNA"/>
</dbReference>
<evidence type="ECO:0000256" key="1">
    <source>
        <dbReference type="SAM" id="MobiDB-lite"/>
    </source>
</evidence>
<accession>A0AAV5GI24</accession>
<feature type="region of interest" description="Disordered" evidence="1">
    <location>
        <begin position="1037"/>
        <end position="1061"/>
    </location>
</feature>
<protein>
    <submittedName>
        <fullName evidence="2">Uncharacterized protein</fullName>
    </submittedName>
</protein>
<feature type="region of interest" description="Disordered" evidence="1">
    <location>
        <begin position="1194"/>
        <end position="1227"/>
    </location>
</feature>
<organism evidence="2 3">
    <name type="scientific">Rhodotorula paludigena</name>
    <dbReference type="NCBI Taxonomy" id="86838"/>
    <lineage>
        <taxon>Eukaryota</taxon>
        <taxon>Fungi</taxon>
        <taxon>Dikarya</taxon>
        <taxon>Basidiomycota</taxon>
        <taxon>Pucciniomycotina</taxon>
        <taxon>Microbotryomycetes</taxon>
        <taxon>Sporidiobolales</taxon>
        <taxon>Sporidiobolaceae</taxon>
        <taxon>Rhodotorula</taxon>
    </lineage>
</organism>
<feature type="region of interest" description="Disordered" evidence="1">
    <location>
        <begin position="1767"/>
        <end position="1787"/>
    </location>
</feature>
<dbReference type="Proteomes" id="UP001342314">
    <property type="component" value="Unassembled WGS sequence"/>
</dbReference>
<feature type="compositionally biased region" description="Basic and acidic residues" evidence="1">
    <location>
        <begin position="718"/>
        <end position="727"/>
    </location>
</feature>
<reference evidence="2 3" key="1">
    <citation type="submission" date="2021-12" db="EMBL/GenBank/DDBJ databases">
        <title>High titer production of polyol ester of fatty acids by Rhodotorula paludigena BS15 towards product separation-free biomass refinery.</title>
        <authorList>
            <person name="Mano J."/>
            <person name="Ono H."/>
            <person name="Tanaka T."/>
            <person name="Naito K."/>
            <person name="Sushida H."/>
            <person name="Ike M."/>
            <person name="Tokuyasu K."/>
            <person name="Kitaoka M."/>
        </authorList>
    </citation>
    <scope>NUCLEOTIDE SEQUENCE [LARGE SCALE GENOMIC DNA]</scope>
    <source>
        <strain evidence="2 3">BS15</strain>
    </source>
</reference>
<feature type="compositionally biased region" description="Polar residues" evidence="1">
    <location>
        <begin position="1380"/>
        <end position="1410"/>
    </location>
</feature>
<evidence type="ECO:0000313" key="3">
    <source>
        <dbReference type="Proteomes" id="UP001342314"/>
    </source>
</evidence>
<gene>
    <name evidence="2" type="ORF">Rhopal_005315-T1</name>
</gene>
<keyword evidence="3" id="KW-1185">Reference proteome</keyword>
<feature type="compositionally biased region" description="Low complexity" evidence="1">
    <location>
        <begin position="1194"/>
        <end position="1222"/>
    </location>
</feature>
<evidence type="ECO:0000313" key="2">
    <source>
        <dbReference type="EMBL" id="GJN92285.1"/>
    </source>
</evidence>
<feature type="region of interest" description="Disordered" evidence="1">
    <location>
        <begin position="1106"/>
        <end position="1139"/>
    </location>
</feature>
<feature type="compositionally biased region" description="Low complexity" evidence="1">
    <location>
        <begin position="1478"/>
        <end position="1489"/>
    </location>
</feature>
<feature type="region of interest" description="Disordered" evidence="1">
    <location>
        <begin position="717"/>
        <end position="750"/>
    </location>
</feature>
<feature type="compositionally biased region" description="Low complexity" evidence="1">
    <location>
        <begin position="1411"/>
        <end position="1429"/>
    </location>
</feature>
<feature type="compositionally biased region" description="Low complexity" evidence="1">
    <location>
        <begin position="818"/>
        <end position="828"/>
    </location>
</feature>
<feature type="compositionally biased region" description="Basic and acidic residues" evidence="1">
    <location>
        <begin position="1106"/>
        <end position="1123"/>
    </location>
</feature>
<name>A0AAV5GI24_9BASI</name>
<feature type="compositionally biased region" description="Polar residues" evidence="1">
    <location>
        <begin position="1126"/>
        <end position="1137"/>
    </location>
</feature>
<feature type="region of interest" description="Disordered" evidence="1">
    <location>
        <begin position="1462"/>
        <end position="1500"/>
    </location>
</feature>
<feature type="region of interest" description="Disordered" evidence="1">
    <location>
        <begin position="879"/>
        <end position="977"/>
    </location>
</feature>
<feature type="region of interest" description="Disordered" evidence="1">
    <location>
        <begin position="815"/>
        <end position="863"/>
    </location>
</feature>
<proteinExistence type="predicted"/>
<feature type="region of interest" description="Disordered" evidence="1">
    <location>
        <begin position="1380"/>
        <end position="1431"/>
    </location>
</feature>
<sequence length="1787" mass="190927">MDDDAWPPTARAQQRAQALITAYFRPEDGAADSKVHSVPYDAVGDYWLVQSPGMTKVLRLVLEARASTCLIGNHWSCAHPLALALGQVFSEHNIFVVECACDSLAAVKWGVQTLSHALGFGSWSRSSKDAAKALHRAEKDRKPHDPLVGAASRLRSLDVLVIHGLDRLSPGQLQYLDRFLAVFLSNGEQSRGGLQRVQVVGVADFRSIPPRARPVGNNKDAYKVPDAFVKLLERPSTLAARTLELDPPTYASNTFRAVFEVCVECPPYKPFEDGVGPDSTLALERSLAADRNPVAGVRRQSTPGLSHLAQKGRNDVSRQPLELWRSLCSSLEHRVLSSTLHARSRVDGVNATYERVLYDAAPNVSHPGHPQYGIEPRTDPLPRREFSSTAAYLVSERILQGRDSGVGPILDLDTAALFLPHDPLLLTVGTRVMFDASFQPHPQHSIARRQFGIVVGFAKAGQYNQVARASEVVTDNCEFVPRGFACDGLVGAVMVPSQSPDLRAMRSWPTNVTSESLPCHKPALHPLLHAECLAARLAMFDAEEEHEWPIVLLDRFGAPHSLSSRRKVVLVRPALRVITVGDVYEPGPDLDGKHQRLERRAELCESLADLGYSKREQNDPGTAVALIVRVPLQPANTIALTTLNGHYIPDVPVTAYLDAVHSSQPMWLSAAVNAVRCPSQLRLVGAAKVPRAHWDSEFGALTEWAFSPDWLNVVQPDKVLHPDDPTRSGDGSDDVVSGSGGSRADAGDWSDDASAALEDDASAALKDDASAALEDNDVGDVAFDDAGSFDDAGTPQRRSASVEVLVLLTSSDADMAWRSDGNGSDSGASDGGRGDAHDRRAASASPHVEIKVEEDSEEDRRRLMLPPDVHRMAELEYDHSDADDDAVDGSAGEAGAFDDDDDNDHAEVGSAVTSVKRARSPTKSPQKDPRSSPRRRPSKAPRRQAHPHSAVDASRRSPGSVSFEARDGARIVTPDPLHVPDRLLSDLVLGEWEDSSSPQSGPTAAAAAAVAAHTSRVVLPTSDAASLCGDLDPAEWSNTLTSSPAPPPPSSGGDVFLNNPARPRRSVVPALAAPVTAPYPAPEVFAAVGGGLSSRPSVRTFIVFPSRERPQHQERNADTHEAVDATSGNLGTSSSWPVQHPTPEPCLLLAGRLRPAPSLDGKIFAAGYYVVLGDQPNVTMALPGVAERVVKSASSSSASSGAPSSVASGPRRLVSSSGGSSSKITPTTSMGYLLGQLAADSRIVNNREEMRVSAYDPEVDGLNGILDGARHLRVFLPVSSDARKQPRPAHAGVYVAIPLAGSTYVPSPDSKPPPELWLPRSGLESVVLWTKQEVDPTTSRWCMGVFAHQPQGGDLGFGSVTQPVPAPAFAASAALWSPRTTPASDFSTPSNVGPSVSQVSAVSLGSPQRRGQQPYGQSASAGAGASTASRPSLVKSHDNLIQTSIALHQDFGLTGLAITGSAAGSNSSRVHRPLESSAPAPAAPTLGESGEAGGAGGMGPPPPRGALAFCPLVCVVSNGQYRFKHARCADAAHDAFFRSVGRAEPVPPARVDGKVDRVPCFLVDVRAFEPEVVLYSRVRDNPESRDAVAAYSAMLQKCFARWSNMDVLTIEAAFAKKQAHRTTAFHLLVRVKNVIDDTIGGAKYDYAVDARNHMRTMSNYGDVFIGKKHPSGNLAVEPEAETNNLCLFFNCTWVSSSMPKIRADPAAPALVLQVDEQYGLSNDAAIAVTRYGLDVTAEVASSLSLWSRIEQCLPAFGYGRVEADAAMSEDDYPAEDSSPSMRADEWN</sequence>